<keyword evidence="3" id="KW-1185">Reference proteome</keyword>
<evidence type="ECO:0000313" key="1">
    <source>
        <dbReference type="EMBL" id="MCB5447048.1"/>
    </source>
</evidence>
<dbReference type="EMBL" id="CACRUE010000004">
    <property type="protein sequence ID" value="VYT63844.1"/>
    <property type="molecule type" value="Genomic_DNA"/>
</dbReference>
<organism evidence="2">
    <name type="scientific">Intestinibacter bartlettii</name>
    <dbReference type="NCBI Taxonomy" id="261299"/>
    <lineage>
        <taxon>Bacteria</taxon>
        <taxon>Bacillati</taxon>
        <taxon>Bacillota</taxon>
        <taxon>Clostridia</taxon>
        <taxon>Peptostreptococcales</taxon>
        <taxon>Peptostreptococcaceae</taxon>
        <taxon>Intestinibacter</taxon>
    </lineage>
</organism>
<name>A0A6N2YAK3_9FIRM</name>
<dbReference type="EMBL" id="JAJBMB010000015">
    <property type="protein sequence ID" value="MCB5447048.1"/>
    <property type="molecule type" value="Genomic_DNA"/>
</dbReference>
<proteinExistence type="predicted"/>
<accession>A0A6N2YAK3</accession>
<sequence>MQKYEVSREIYNPCAGIYNFDMNFEEEVCTDNIEEVLEKWIGKRLPEFHKKVYDDGLTIEYELLLPRKERYTFSVIK</sequence>
<dbReference type="Proteomes" id="UP001299409">
    <property type="component" value="Unassembled WGS sequence"/>
</dbReference>
<reference evidence="1 3" key="2">
    <citation type="submission" date="2021-10" db="EMBL/GenBank/DDBJ databases">
        <title>Collection of gut derived symbiotic bacterial strains cultured from healthy donors.</title>
        <authorList>
            <person name="Lin H."/>
            <person name="Littmann E."/>
            <person name="Claire K."/>
            <person name="Pamer E."/>
        </authorList>
    </citation>
    <scope>NUCLEOTIDE SEQUENCE [LARGE SCALE GENOMIC DNA]</scope>
    <source>
        <strain evidence="1 3">MSK.17.68</strain>
    </source>
</reference>
<dbReference type="AlphaFoldDB" id="A0A6N2YAK3"/>
<dbReference type="RefSeq" id="WP_007287591.1">
    <property type="nucleotide sequence ID" value="NZ_BAABXU010000001.1"/>
</dbReference>
<evidence type="ECO:0000313" key="2">
    <source>
        <dbReference type="EMBL" id="VYT63844.1"/>
    </source>
</evidence>
<protein>
    <submittedName>
        <fullName evidence="2">Uncharacterized protein</fullName>
    </submittedName>
</protein>
<evidence type="ECO:0000313" key="3">
    <source>
        <dbReference type="Proteomes" id="UP001299409"/>
    </source>
</evidence>
<dbReference type="GeneID" id="89563532"/>
<reference evidence="2" key="1">
    <citation type="submission" date="2019-11" db="EMBL/GenBank/DDBJ databases">
        <authorList>
            <person name="Feng L."/>
        </authorList>
    </citation>
    <scope>NUCLEOTIDE SEQUENCE</scope>
    <source>
        <strain evidence="2">IbartlettiiLFYP30</strain>
    </source>
</reference>
<gene>
    <name evidence="2" type="ORF">IBLFYP30_00793</name>
    <name evidence="1" type="ORF">LIP50_12655</name>
</gene>